<evidence type="ECO:0000313" key="2">
    <source>
        <dbReference type="Proteomes" id="UP000241818"/>
    </source>
</evidence>
<dbReference type="RefSeq" id="XP_024719509.1">
    <property type="nucleotide sequence ID" value="XM_024865246.1"/>
</dbReference>
<name>A0A2T3AXZ0_AMORE</name>
<proteinExistence type="predicted"/>
<protein>
    <submittedName>
        <fullName evidence="1">Uncharacterized protein</fullName>
    </submittedName>
</protein>
<keyword evidence="2" id="KW-1185">Reference proteome</keyword>
<organism evidence="1 2">
    <name type="scientific">Amorphotheca resinae ATCC 22711</name>
    <dbReference type="NCBI Taxonomy" id="857342"/>
    <lineage>
        <taxon>Eukaryota</taxon>
        <taxon>Fungi</taxon>
        <taxon>Dikarya</taxon>
        <taxon>Ascomycota</taxon>
        <taxon>Pezizomycotina</taxon>
        <taxon>Leotiomycetes</taxon>
        <taxon>Helotiales</taxon>
        <taxon>Amorphothecaceae</taxon>
        <taxon>Amorphotheca</taxon>
    </lineage>
</organism>
<dbReference type="AlphaFoldDB" id="A0A2T3AXZ0"/>
<dbReference type="InParanoid" id="A0A2T3AXZ0"/>
<accession>A0A2T3AXZ0</accession>
<sequence>MNNKLVVFFYVDDTAMLSRHSDYDKYLSFRNKLFNKYETRYGHLRCFFFRYAVYKGLILNNIENTAHSDYPVNSRRILLPED</sequence>
<dbReference type="GeneID" id="36573327"/>
<dbReference type="EMBL" id="KZ679013">
    <property type="protein sequence ID" value="PSS14910.1"/>
    <property type="molecule type" value="Genomic_DNA"/>
</dbReference>
<evidence type="ECO:0000313" key="1">
    <source>
        <dbReference type="EMBL" id="PSS14910.1"/>
    </source>
</evidence>
<dbReference type="Proteomes" id="UP000241818">
    <property type="component" value="Unassembled WGS sequence"/>
</dbReference>
<reference evidence="1 2" key="1">
    <citation type="journal article" date="2018" name="New Phytol.">
        <title>Comparative genomics and transcriptomics depict ericoid mycorrhizal fungi as versatile saprotrophs and plant mutualists.</title>
        <authorList>
            <person name="Martino E."/>
            <person name="Morin E."/>
            <person name="Grelet G.A."/>
            <person name="Kuo A."/>
            <person name="Kohler A."/>
            <person name="Daghino S."/>
            <person name="Barry K.W."/>
            <person name="Cichocki N."/>
            <person name="Clum A."/>
            <person name="Dockter R.B."/>
            <person name="Hainaut M."/>
            <person name="Kuo R.C."/>
            <person name="LaButti K."/>
            <person name="Lindahl B.D."/>
            <person name="Lindquist E.A."/>
            <person name="Lipzen A."/>
            <person name="Khouja H.R."/>
            <person name="Magnuson J."/>
            <person name="Murat C."/>
            <person name="Ohm R.A."/>
            <person name="Singer S.W."/>
            <person name="Spatafora J.W."/>
            <person name="Wang M."/>
            <person name="Veneault-Fourrey C."/>
            <person name="Henrissat B."/>
            <person name="Grigoriev I.V."/>
            <person name="Martin F.M."/>
            <person name="Perotto S."/>
        </authorList>
    </citation>
    <scope>NUCLEOTIDE SEQUENCE [LARGE SCALE GENOMIC DNA]</scope>
    <source>
        <strain evidence="1 2">ATCC 22711</strain>
    </source>
</reference>
<gene>
    <name evidence="1" type="ORF">M430DRAFT_254331</name>
</gene>